<dbReference type="EMBL" id="CP024785">
    <property type="protein sequence ID" value="AUB41115.1"/>
    <property type="molecule type" value="Genomic_DNA"/>
</dbReference>
<keyword evidence="2" id="KW-1185">Reference proteome</keyword>
<dbReference type="Proteomes" id="UP000232003">
    <property type="component" value="Chromosome"/>
</dbReference>
<proteinExistence type="predicted"/>
<accession>A0A2K8T287</accession>
<name>A0A2K8T287_9NOSO</name>
<protein>
    <submittedName>
        <fullName evidence="1">Uncharacterized protein</fullName>
    </submittedName>
</protein>
<dbReference type="KEGG" id="nfl:COO91_07160"/>
<evidence type="ECO:0000313" key="2">
    <source>
        <dbReference type="Proteomes" id="UP000232003"/>
    </source>
</evidence>
<gene>
    <name evidence="1" type="ORF">COO91_07160</name>
</gene>
<reference evidence="1 2" key="1">
    <citation type="submission" date="2017-11" db="EMBL/GenBank/DDBJ databases">
        <title>Complete genome of a free-living desiccation-tolerant cyanobacterium and its photosynthetic adaptation to extreme terrestrial habitat.</title>
        <authorList>
            <person name="Shang J."/>
        </authorList>
    </citation>
    <scope>NUCLEOTIDE SEQUENCE [LARGE SCALE GENOMIC DNA]</scope>
    <source>
        <strain evidence="1 2">CCNUN1</strain>
    </source>
</reference>
<evidence type="ECO:0000313" key="1">
    <source>
        <dbReference type="EMBL" id="AUB41115.1"/>
    </source>
</evidence>
<sequence>MGGGELNQFHDRSDYWTVDWTTADGVRHTSAIAKADLTVVTSGICLSGRDRDFDLQSLVGVMEQQEW</sequence>
<dbReference type="AlphaFoldDB" id="A0A2K8T287"/>
<organism evidence="1 2">
    <name type="scientific">Nostoc flagelliforme CCNUN1</name>
    <dbReference type="NCBI Taxonomy" id="2038116"/>
    <lineage>
        <taxon>Bacteria</taxon>
        <taxon>Bacillati</taxon>
        <taxon>Cyanobacteriota</taxon>
        <taxon>Cyanophyceae</taxon>
        <taxon>Nostocales</taxon>
        <taxon>Nostocaceae</taxon>
        <taxon>Nostoc</taxon>
    </lineage>
</organism>